<keyword evidence="2" id="KW-1185">Reference proteome</keyword>
<feature type="non-terminal residue" evidence="1">
    <location>
        <position position="140"/>
    </location>
</feature>
<dbReference type="Proteomes" id="UP000544127">
    <property type="component" value="Unassembled WGS sequence"/>
</dbReference>
<dbReference type="PANTHER" id="PTHR31649">
    <property type="entry name" value="AGAP009604-PA"/>
    <property type="match status" value="1"/>
</dbReference>
<dbReference type="AlphaFoldDB" id="A0A7K6BAZ3"/>
<organism evidence="1 2">
    <name type="scientific">Upupa epops</name>
    <name type="common">Eurasian hoopoe</name>
    <dbReference type="NCBI Taxonomy" id="57439"/>
    <lineage>
        <taxon>Eukaryota</taxon>
        <taxon>Metazoa</taxon>
        <taxon>Chordata</taxon>
        <taxon>Craniata</taxon>
        <taxon>Vertebrata</taxon>
        <taxon>Euteleostomi</taxon>
        <taxon>Archelosauria</taxon>
        <taxon>Archosauria</taxon>
        <taxon>Dinosauria</taxon>
        <taxon>Saurischia</taxon>
        <taxon>Theropoda</taxon>
        <taxon>Coelurosauria</taxon>
        <taxon>Aves</taxon>
        <taxon>Neognathae</taxon>
        <taxon>Neoaves</taxon>
        <taxon>Telluraves</taxon>
        <taxon>Coraciimorphae</taxon>
        <taxon>Bucerotiformes</taxon>
        <taxon>Upupidae</taxon>
        <taxon>Upupa</taxon>
    </lineage>
</organism>
<evidence type="ECO:0000313" key="2">
    <source>
        <dbReference type="Proteomes" id="UP000544127"/>
    </source>
</evidence>
<gene>
    <name evidence="1" type="primary">Natt3</name>
    <name evidence="1" type="ORF">UPUEPO_R13533</name>
</gene>
<dbReference type="SMART" id="SM00696">
    <property type="entry name" value="DM9"/>
    <property type="match status" value="1"/>
</dbReference>
<accession>A0A7K6BAZ3</accession>
<sequence>EYVCSTQDFICNTGAYVPQRGPVCSFPYGGWQRLTRNFKILVNVGNLEALDWVAGSFGSVPETAVEGCPATDIFVGRNRYGLGKVVKEQRSFFVVDDLEEVWYKWYEVLVVRKGPADVNISHVSYNLSEAVEHGEDLILT</sequence>
<proteinExistence type="predicted"/>
<dbReference type="PANTHER" id="PTHR31649:SF1">
    <property type="entry name" value="FARNESOIC ACID O-METHYL TRANSFERASE DOMAIN-CONTAINING PROTEIN"/>
    <property type="match status" value="1"/>
</dbReference>
<evidence type="ECO:0000313" key="1">
    <source>
        <dbReference type="EMBL" id="NWU99482.1"/>
    </source>
</evidence>
<name>A0A7K6BAZ3_UPUEP</name>
<dbReference type="InterPro" id="IPR006616">
    <property type="entry name" value="DM9_repeat"/>
</dbReference>
<comment type="caution">
    <text evidence="1">The sequence shown here is derived from an EMBL/GenBank/DDBJ whole genome shotgun (WGS) entry which is preliminary data.</text>
</comment>
<dbReference type="EMBL" id="VZRI01011621">
    <property type="protein sequence ID" value="NWU99482.1"/>
    <property type="molecule type" value="Genomic_DNA"/>
</dbReference>
<protein>
    <submittedName>
        <fullName evidence="1">NATT3 protein</fullName>
    </submittedName>
</protein>
<feature type="non-terminal residue" evidence="1">
    <location>
        <position position="1"/>
    </location>
</feature>
<dbReference type="OrthoDB" id="1925699at2759"/>
<reference evidence="1 2" key="1">
    <citation type="submission" date="2019-09" db="EMBL/GenBank/DDBJ databases">
        <title>Bird 10,000 Genomes (B10K) Project - Family phase.</title>
        <authorList>
            <person name="Zhang G."/>
        </authorList>
    </citation>
    <scope>NUCLEOTIDE SEQUENCE [LARGE SCALE GENOMIC DNA]</scope>
    <source>
        <strain evidence="1">B10K-DU-012-37</strain>
    </source>
</reference>